<keyword evidence="5" id="KW-1185">Reference proteome</keyword>
<evidence type="ECO:0000313" key="4">
    <source>
        <dbReference type="EMBL" id="KXH34364.1"/>
    </source>
</evidence>
<gene>
    <name evidence="4" type="ORF">CSIM01_00275</name>
</gene>
<dbReference type="InterPro" id="IPR002889">
    <property type="entry name" value="WSC_carb-bd"/>
</dbReference>
<dbReference type="Proteomes" id="UP000070328">
    <property type="component" value="Unassembled WGS sequence"/>
</dbReference>
<sequence>MLKPLLILLVAVMVAAQANHVIYGFEYLGCVSVTSDKFDAFVDFGQGYTPEQCQSACTGRNYAATFPDGCRCGSSIQSFPVVNEALCSYPCNRNTALGQCGFFNPPTCSYANVYKACNEMPLPSDPSPAGPASTGPPGSDPGSDITYSTIRLPPITRTVKLATRSTVIIQSVTPGSDGLTTSCTVLSGTPTTLAPASPSAPTVVVQTVVVQIPPKSTPGLQSYGSVQSDPPVATAPPAAPMTETYTNPSSPSQTTPSDPGVTSLTPYDDPPVAVPPPGNVTVPVATSTPDGPMFQTLILTDDPPVTTATSTPAVVTQSPAQRLAVSGIGIVVGVLIAMGF</sequence>
<feature type="compositionally biased region" description="Low complexity" evidence="1">
    <location>
        <begin position="130"/>
        <end position="144"/>
    </location>
</feature>
<feature type="region of interest" description="Disordered" evidence="1">
    <location>
        <begin position="216"/>
        <end position="273"/>
    </location>
</feature>
<dbReference type="EMBL" id="JFBX01000586">
    <property type="protein sequence ID" value="KXH34364.1"/>
    <property type="molecule type" value="Genomic_DNA"/>
</dbReference>
<evidence type="ECO:0000313" key="5">
    <source>
        <dbReference type="Proteomes" id="UP000070328"/>
    </source>
</evidence>
<dbReference type="PROSITE" id="PS51212">
    <property type="entry name" value="WSC"/>
    <property type="match status" value="1"/>
</dbReference>
<feature type="domain" description="WSC" evidence="3">
    <location>
        <begin position="24"/>
        <end position="117"/>
    </location>
</feature>
<protein>
    <recommendedName>
        <fullName evidence="3">WSC domain-containing protein</fullName>
    </recommendedName>
</protein>
<evidence type="ECO:0000259" key="3">
    <source>
        <dbReference type="PROSITE" id="PS51212"/>
    </source>
</evidence>
<comment type="caution">
    <text evidence="4">The sequence shown here is derived from an EMBL/GenBank/DDBJ whole genome shotgun (WGS) entry which is preliminary data.</text>
</comment>
<accession>A0A135SEN6</accession>
<reference evidence="4 5" key="1">
    <citation type="submission" date="2014-02" db="EMBL/GenBank/DDBJ databases">
        <title>The genome sequence of Colletotrichum simmondsii CBS122122.</title>
        <authorList>
            <person name="Baroncelli R."/>
            <person name="Thon M.R."/>
        </authorList>
    </citation>
    <scope>NUCLEOTIDE SEQUENCE [LARGE SCALE GENOMIC DNA]</scope>
    <source>
        <strain evidence="4 5">CBS122122</strain>
    </source>
</reference>
<evidence type="ECO:0000256" key="2">
    <source>
        <dbReference type="SAM" id="SignalP"/>
    </source>
</evidence>
<feature type="signal peptide" evidence="2">
    <location>
        <begin position="1"/>
        <end position="18"/>
    </location>
</feature>
<proteinExistence type="predicted"/>
<name>A0A135SEN6_9PEZI</name>
<dbReference type="OrthoDB" id="5106279at2759"/>
<dbReference type="AlphaFoldDB" id="A0A135SEN6"/>
<feature type="compositionally biased region" description="Low complexity" evidence="1">
    <location>
        <begin position="240"/>
        <end position="259"/>
    </location>
</feature>
<evidence type="ECO:0000256" key="1">
    <source>
        <dbReference type="SAM" id="MobiDB-lite"/>
    </source>
</evidence>
<feature type="compositionally biased region" description="Polar residues" evidence="1">
    <location>
        <begin position="218"/>
        <end position="228"/>
    </location>
</feature>
<feature type="chain" id="PRO_5007802137" description="WSC domain-containing protein" evidence="2">
    <location>
        <begin position="19"/>
        <end position="340"/>
    </location>
</feature>
<organism evidence="4 5">
    <name type="scientific">Colletotrichum simmondsii</name>
    <dbReference type="NCBI Taxonomy" id="703756"/>
    <lineage>
        <taxon>Eukaryota</taxon>
        <taxon>Fungi</taxon>
        <taxon>Dikarya</taxon>
        <taxon>Ascomycota</taxon>
        <taxon>Pezizomycotina</taxon>
        <taxon>Sordariomycetes</taxon>
        <taxon>Hypocreomycetidae</taxon>
        <taxon>Glomerellales</taxon>
        <taxon>Glomerellaceae</taxon>
        <taxon>Colletotrichum</taxon>
        <taxon>Colletotrichum acutatum species complex</taxon>
    </lineage>
</organism>
<keyword evidence="2" id="KW-0732">Signal</keyword>
<feature type="region of interest" description="Disordered" evidence="1">
    <location>
        <begin position="125"/>
        <end position="148"/>
    </location>
</feature>